<dbReference type="Gene3D" id="3.90.226.10">
    <property type="entry name" value="2-enoyl-CoA Hydratase, Chain A, domain 1"/>
    <property type="match status" value="1"/>
</dbReference>
<protein>
    <submittedName>
        <fullName evidence="1">Enoyl-CoA hydratase/isomerase family protein</fullName>
    </submittedName>
</protein>
<dbReference type="EMBL" id="JAOALG010000002">
    <property type="protein sequence ID" value="MEQ5844090.1"/>
    <property type="molecule type" value="Genomic_DNA"/>
</dbReference>
<dbReference type="PANTHER" id="PTHR11941">
    <property type="entry name" value="ENOYL-COA HYDRATASE-RELATED"/>
    <property type="match status" value="1"/>
</dbReference>
<dbReference type="Pfam" id="PF00378">
    <property type="entry name" value="ECH_1"/>
    <property type="match status" value="1"/>
</dbReference>
<evidence type="ECO:0000313" key="2">
    <source>
        <dbReference type="Proteomes" id="UP001469089"/>
    </source>
</evidence>
<dbReference type="CDD" id="cd06558">
    <property type="entry name" value="crotonase-like"/>
    <property type="match status" value="1"/>
</dbReference>
<keyword evidence="2" id="KW-1185">Reference proteome</keyword>
<dbReference type="InterPro" id="IPR001753">
    <property type="entry name" value="Enoyl-CoA_hydra/iso"/>
</dbReference>
<dbReference type="PANTHER" id="PTHR11941:SF54">
    <property type="entry name" value="ENOYL-COA HYDRATASE, MITOCHONDRIAL"/>
    <property type="match status" value="1"/>
</dbReference>
<reference evidence="1 2" key="1">
    <citation type="journal article" date="2024" name="Chem. Sci.">
        <title>Discovery of a lagriamide polyketide by integrated genome mining, isotopic labeling, and untargeted metabolomics.</title>
        <authorList>
            <person name="Fergusson C.H."/>
            <person name="Saulog J."/>
            <person name="Paulo B.S."/>
            <person name="Wilson D.M."/>
            <person name="Liu D.Y."/>
            <person name="Morehouse N.J."/>
            <person name="Waterworth S."/>
            <person name="Barkei J."/>
            <person name="Gray C.A."/>
            <person name="Kwan J.C."/>
            <person name="Eustaquio A.S."/>
            <person name="Linington R.G."/>
        </authorList>
    </citation>
    <scope>NUCLEOTIDE SEQUENCE [LARGE SCALE GENOMIC DNA]</scope>
    <source>
        <strain evidence="1 2">RL17-338-BIF-B</strain>
    </source>
</reference>
<name>A0ABV1LXL5_9BURK</name>
<dbReference type="InterPro" id="IPR029045">
    <property type="entry name" value="ClpP/crotonase-like_dom_sf"/>
</dbReference>
<comment type="caution">
    <text evidence="1">The sequence shown here is derived from an EMBL/GenBank/DDBJ whole genome shotgun (WGS) entry which is preliminary data.</text>
</comment>
<sequence>MNDDTTAGTPRFAIRNQIAEITLDRPHHHNRIDPDDLAPLMAHLQTVRESHECRALVITGTGTQTFSSGYTLTAIVEQLDGRFETFLDALEQCPVPTICALNGSVYGGATDLALCCDFRIGVTGAQMFMPAARIGLHYYPGGMRRYVAALGVANAKRLFLAGITIDAAEMLRIGFLTDLVDVNALNERVAHYVDAIRACEPGVVRSMKTQLNRIAAGERDALVSRRGYEDSLASEELRARLAALKR</sequence>
<dbReference type="Proteomes" id="UP001469089">
    <property type="component" value="Unassembled WGS sequence"/>
</dbReference>
<organism evidence="1 2">
    <name type="scientific">Paraburkholderia acidicola</name>
    <dbReference type="NCBI Taxonomy" id="1912599"/>
    <lineage>
        <taxon>Bacteria</taxon>
        <taxon>Pseudomonadati</taxon>
        <taxon>Pseudomonadota</taxon>
        <taxon>Betaproteobacteria</taxon>
        <taxon>Burkholderiales</taxon>
        <taxon>Burkholderiaceae</taxon>
        <taxon>Paraburkholderia</taxon>
    </lineage>
</organism>
<dbReference type="SUPFAM" id="SSF52096">
    <property type="entry name" value="ClpP/crotonase"/>
    <property type="match status" value="1"/>
</dbReference>
<gene>
    <name evidence="1" type="ORF">N0A02_32015</name>
</gene>
<dbReference type="RefSeq" id="WP_349545626.1">
    <property type="nucleotide sequence ID" value="NZ_JAOALG010000002.1"/>
</dbReference>
<proteinExistence type="predicted"/>
<evidence type="ECO:0000313" key="1">
    <source>
        <dbReference type="EMBL" id="MEQ5844090.1"/>
    </source>
</evidence>
<accession>A0ABV1LXL5</accession>